<dbReference type="SMART" id="SM00422">
    <property type="entry name" value="HTH_MERR"/>
    <property type="match status" value="1"/>
</dbReference>
<dbReference type="PRINTS" id="PR00040">
    <property type="entry name" value="HTHMERR"/>
</dbReference>
<dbReference type="PANTHER" id="PTHR30204">
    <property type="entry name" value="REDOX-CYCLING DRUG-SENSING TRANSCRIPTIONAL ACTIVATOR SOXR"/>
    <property type="match status" value="1"/>
</dbReference>
<protein>
    <submittedName>
        <fullName evidence="4">MerR family transcriptional regulator</fullName>
    </submittedName>
</protein>
<sequence length="228" mass="25267">MRIGEIADLAGVTVRTIRHYHQLGILPEPMRRANGYREYTVDQLVTLLRIRQLAQSGLSVTQAGAVISSAPDATPDDVLDEVDASLQRQITELEEQRRRLADARAGEHVGLSKLAAALVSSPEDIPLSTLFAHLYPSDQHADRLIEALADPEMRRSIADTQARFTAIDAATTARELDEIAAQLGRLAARFGGDAPEVSADHTRLLMSLAERDLNDRQRDFLRRVSRER</sequence>
<dbReference type="InterPro" id="IPR047057">
    <property type="entry name" value="MerR_fam"/>
</dbReference>
<keyword evidence="5" id="KW-1185">Reference proteome</keyword>
<evidence type="ECO:0000313" key="4">
    <source>
        <dbReference type="EMBL" id="MBO2990627.1"/>
    </source>
</evidence>
<dbReference type="Pfam" id="PF00376">
    <property type="entry name" value="MerR"/>
    <property type="match status" value="1"/>
</dbReference>
<dbReference type="PROSITE" id="PS50937">
    <property type="entry name" value="HTH_MERR_2"/>
    <property type="match status" value="1"/>
</dbReference>
<name>A0A939TS20_9MICO</name>
<evidence type="ECO:0000259" key="3">
    <source>
        <dbReference type="PROSITE" id="PS50937"/>
    </source>
</evidence>
<feature type="domain" description="HTH merR-type" evidence="3">
    <location>
        <begin position="1"/>
        <end position="69"/>
    </location>
</feature>
<dbReference type="InterPro" id="IPR009061">
    <property type="entry name" value="DNA-bd_dom_put_sf"/>
</dbReference>
<dbReference type="AlphaFoldDB" id="A0A939TS20"/>
<evidence type="ECO:0000313" key="5">
    <source>
        <dbReference type="Proteomes" id="UP000668403"/>
    </source>
</evidence>
<dbReference type="Proteomes" id="UP000668403">
    <property type="component" value="Unassembled WGS sequence"/>
</dbReference>
<keyword evidence="2" id="KW-0175">Coiled coil</keyword>
<accession>A0A939TS20</accession>
<dbReference type="PANTHER" id="PTHR30204:SF93">
    <property type="entry name" value="HTH MERR-TYPE DOMAIN-CONTAINING PROTEIN"/>
    <property type="match status" value="1"/>
</dbReference>
<evidence type="ECO:0000256" key="1">
    <source>
        <dbReference type="ARBA" id="ARBA00023125"/>
    </source>
</evidence>
<organism evidence="4 5">
    <name type="scientific">Leucobacter tardus</name>
    <dbReference type="NCBI Taxonomy" id="501483"/>
    <lineage>
        <taxon>Bacteria</taxon>
        <taxon>Bacillati</taxon>
        <taxon>Actinomycetota</taxon>
        <taxon>Actinomycetes</taxon>
        <taxon>Micrococcales</taxon>
        <taxon>Microbacteriaceae</taxon>
        <taxon>Leucobacter</taxon>
    </lineage>
</organism>
<dbReference type="CDD" id="cd00592">
    <property type="entry name" value="HTH_MerR-like"/>
    <property type="match status" value="1"/>
</dbReference>
<keyword evidence="1" id="KW-0238">DNA-binding</keyword>
<gene>
    <name evidence="4" type="ORF">J4H85_11540</name>
</gene>
<dbReference type="InterPro" id="IPR000551">
    <property type="entry name" value="MerR-type_HTH_dom"/>
</dbReference>
<feature type="coiled-coil region" evidence="2">
    <location>
        <begin position="79"/>
        <end position="106"/>
    </location>
</feature>
<dbReference type="RefSeq" id="WP_208239767.1">
    <property type="nucleotide sequence ID" value="NZ_BAAAQU010000002.1"/>
</dbReference>
<reference evidence="4" key="1">
    <citation type="submission" date="2021-03" db="EMBL/GenBank/DDBJ databases">
        <title>Leucobacter chromiisoli sp. nov., isolated from chromium-containing soil of chemical plant.</title>
        <authorList>
            <person name="Xu Z."/>
        </authorList>
    </citation>
    <scope>NUCLEOTIDE SEQUENCE</scope>
    <source>
        <strain evidence="4">K 70/01</strain>
    </source>
</reference>
<dbReference type="GO" id="GO:0003677">
    <property type="term" value="F:DNA binding"/>
    <property type="evidence" value="ECO:0007669"/>
    <property type="project" value="UniProtKB-KW"/>
</dbReference>
<dbReference type="EMBL" id="JAGFBF010000005">
    <property type="protein sequence ID" value="MBO2990627.1"/>
    <property type="molecule type" value="Genomic_DNA"/>
</dbReference>
<comment type="caution">
    <text evidence="4">The sequence shown here is derived from an EMBL/GenBank/DDBJ whole genome shotgun (WGS) entry which is preliminary data.</text>
</comment>
<proteinExistence type="predicted"/>
<dbReference type="GO" id="GO:0003700">
    <property type="term" value="F:DNA-binding transcription factor activity"/>
    <property type="evidence" value="ECO:0007669"/>
    <property type="project" value="InterPro"/>
</dbReference>
<dbReference type="Gene3D" id="1.10.1660.10">
    <property type="match status" value="1"/>
</dbReference>
<dbReference type="SUPFAM" id="SSF46955">
    <property type="entry name" value="Putative DNA-binding domain"/>
    <property type="match status" value="1"/>
</dbReference>
<evidence type="ECO:0000256" key="2">
    <source>
        <dbReference type="SAM" id="Coils"/>
    </source>
</evidence>